<accession>A0ABZ1GWV3</accession>
<name>A0ABZ1GWV3_9ACTN</name>
<evidence type="ECO:0000256" key="1">
    <source>
        <dbReference type="SAM" id="MobiDB-lite"/>
    </source>
</evidence>
<proteinExistence type="predicted"/>
<gene>
    <name evidence="2" type="ORF">OIE73_36685</name>
</gene>
<sequence length="224" mass="23598">MWAGDVPSALCFPPFGRSYEGAADVGWTDPLALGSTAVSPLRGNRTLLVGCGAPALYMASVAGAEFYLVTLLLQEGLGFEPPAAGIAFLPPAVCITLGNMIAGRLLDFLGCTAHGAAGLRHRSGRLVMPAVSVHNHSYLVGMLPGLMVSGIGQGVIRTSVFDGGTRDVDNHNRNDRSWSVSRSDSSSSGRLHGRLRREGVTRLARGCRRPHLRSLCAAVRPPTP</sequence>
<keyword evidence="3" id="KW-1185">Reference proteome</keyword>
<dbReference type="InterPro" id="IPR036259">
    <property type="entry name" value="MFS_trans_sf"/>
</dbReference>
<organism evidence="2 3">
    <name type="scientific">Streptomyces hirsutus</name>
    <dbReference type="NCBI Taxonomy" id="35620"/>
    <lineage>
        <taxon>Bacteria</taxon>
        <taxon>Bacillati</taxon>
        <taxon>Actinomycetota</taxon>
        <taxon>Actinomycetes</taxon>
        <taxon>Kitasatosporales</taxon>
        <taxon>Streptomycetaceae</taxon>
        <taxon>Streptomyces</taxon>
    </lineage>
</organism>
<dbReference type="RefSeq" id="WP_326756395.1">
    <property type="nucleotide sequence ID" value="NZ_CP109134.1"/>
</dbReference>
<dbReference type="GeneID" id="91548232"/>
<feature type="compositionally biased region" description="Low complexity" evidence="1">
    <location>
        <begin position="177"/>
        <end position="190"/>
    </location>
</feature>
<dbReference type="Gene3D" id="1.20.1250.20">
    <property type="entry name" value="MFS general substrate transporter like domains"/>
    <property type="match status" value="1"/>
</dbReference>
<reference evidence="2 3" key="1">
    <citation type="submission" date="2022-10" db="EMBL/GenBank/DDBJ databases">
        <title>The complete genomes of actinobacterial strains from the NBC collection.</title>
        <authorList>
            <person name="Joergensen T.S."/>
            <person name="Alvarez Arevalo M."/>
            <person name="Sterndorff E.B."/>
            <person name="Faurdal D."/>
            <person name="Vuksanovic O."/>
            <person name="Mourched A.-S."/>
            <person name="Charusanti P."/>
            <person name="Shaw S."/>
            <person name="Blin K."/>
            <person name="Weber T."/>
        </authorList>
    </citation>
    <scope>NUCLEOTIDE SEQUENCE [LARGE SCALE GENOMIC DNA]</scope>
    <source>
        <strain evidence="2 3">NBC 01753</strain>
    </source>
</reference>
<dbReference type="EMBL" id="CP109134">
    <property type="protein sequence ID" value="WSD10696.1"/>
    <property type="molecule type" value="Genomic_DNA"/>
</dbReference>
<evidence type="ECO:0000313" key="2">
    <source>
        <dbReference type="EMBL" id="WSD10696.1"/>
    </source>
</evidence>
<evidence type="ECO:0000313" key="3">
    <source>
        <dbReference type="Proteomes" id="UP001335325"/>
    </source>
</evidence>
<protein>
    <submittedName>
        <fullName evidence="2">Uncharacterized protein</fullName>
    </submittedName>
</protein>
<feature type="region of interest" description="Disordered" evidence="1">
    <location>
        <begin position="163"/>
        <end position="194"/>
    </location>
</feature>
<dbReference type="SUPFAM" id="SSF103473">
    <property type="entry name" value="MFS general substrate transporter"/>
    <property type="match status" value="1"/>
</dbReference>
<dbReference type="Proteomes" id="UP001335325">
    <property type="component" value="Chromosome"/>
</dbReference>
<feature type="compositionally biased region" description="Basic and acidic residues" evidence="1">
    <location>
        <begin position="164"/>
        <end position="176"/>
    </location>
</feature>